<evidence type="ECO:0000313" key="1">
    <source>
        <dbReference type="EMBL" id="TXJ60146.1"/>
    </source>
</evidence>
<dbReference type="RefSeq" id="WP_147785723.1">
    <property type="nucleotide sequence ID" value="NZ_SDIK01000064.1"/>
</dbReference>
<dbReference type="EMBL" id="SDIK01000064">
    <property type="protein sequence ID" value="TXJ60146.1"/>
    <property type="molecule type" value="Genomic_DNA"/>
</dbReference>
<reference evidence="2" key="1">
    <citation type="submission" date="2019-05" db="EMBL/GenBank/DDBJ databases">
        <title>Prevotella brunnea sp. nov., isolated from a wound of a patient.</title>
        <authorList>
            <person name="Buhl M."/>
        </authorList>
    </citation>
    <scope>NUCLEOTIDE SEQUENCE [LARGE SCALE GENOMIC DNA]</scope>
    <source>
        <strain evidence="2">A2672</strain>
    </source>
</reference>
<name>A0A5C8GE44_9BACT</name>
<proteinExistence type="predicted"/>
<keyword evidence="2" id="KW-1185">Reference proteome</keyword>
<sequence length="364" mass="41155">MTWTGLLMVIIFVACSDKDVLPTDTTETNAKDAIVFGGKLSDNRATTTKTRSMDLEDFNNTFRVFGYKNTTYDANSETYAGLQTVFGGYEVIHHSGTAGTTESNRNDWEYANSTNQTLHYWDNAAKAYRFAAYSPFTATVTTEQTGTNITFDFAISTKTEADIAATPFYSKMWFSNNNYPTYTAYGSVVTISFVRPFCRVRFILQDEKGNIITTESELYKHLSKNTIKFKPADSNRFIVTGGRIRVSYPLIGTNKEETLSTIAGTSTDDKLEAMTDPYEDTPVLATTEKKWYTLFPIGTQGDYVMSLDYNGHTRTAVVPAKYTTWNVGYEYTFVFKISESKLTFLPDLYVYTKWQAGYSENTTW</sequence>
<accession>A0A5C8GE44</accession>
<comment type="caution">
    <text evidence="1">The sequence shown here is derived from an EMBL/GenBank/DDBJ whole genome shotgun (WGS) entry which is preliminary data.</text>
</comment>
<evidence type="ECO:0000313" key="2">
    <source>
        <dbReference type="Proteomes" id="UP000321612"/>
    </source>
</evidence>
<dbReference type="AlphaFoldDB" id="A0A5C8GE44"/>
<gene>
    <name evidence="1" type="ORF">ETF27_08640</name>
</gene>
<organism evidence="1 2">
    <name type="scientific">Prevotella brunnea</name>
    <dbReference type="NCBI Taxonomy" id="2508867"/>
    <lineage>
        <taxon>Bacteria</taxon>
        <taxon>Pseudomonadati</taxon>
        <taxon>Bacteroidota</taxon>
        <taxon>Bacteroidia</taxon>
        <taxon>Bacteroidales</taxon>
        <taxon>Prevotellaceae</taxon>
        <taxon>Prevotella</taxon>
    </lineage>
</organism>
<protein>
    <submittedName>
        <fullName evidence="1">Fimbrillin family protein</fullName>
    </submittedName>
</protein>
<dbReference type="OrthoDB" id="1066815at2"/>
<dbReference type="Proteomes" id="UP000321612">
    <property type="component" value="Unassembled WGS sequence"/>
</dbReference>